<organism evidence="2 3">
    <name type="scientific">Cirrhinus mrigala</name>
    <name type="common">Mrigala</name>
    <dbReference type="NCBI Taxonomy" id="683832"/>
    <lineage>
        <taxon>Eukaryota</taxon>
        <taxon>Metazoa</taxon>
        <taxon>Chordata</taxon>
        <taxon>Craniata</taxon>
        <taxon>Vertebrata</taxon>
        <taxon>Euteleostomi</taxon>
        <taxon>Actinopterygii</taxon>
        <taxon>Neopterygii</taxon>
        <taxon>Teleostei</taxon>
        <taxon>Ostariophysi</taxon>
        <taxon>Cypriniformes</taxon>
        <taxon>Cyprinidae</taxon>
        <taxon>Labeoninae</taxon>
        <taxon>Labeonini</taxon>
        <taxon>Cirrhinus</taxon>
    </lineage>
</organism>
<feature type="compositionally biased region" description="Basic and acidic residues" evidence="1">
    <location>
        <begin position="129"/>
        <end position="141"/>
    </location>
</feature>
<dbReference type="EMBL" id="JAMKFB020000002">
    <property type="protein sequence ID" value="KAL0201482.1"/>
    <property type="molecule type" value="Genomic_DNA"/>
</dbReference>
<dbReference type="Proteomes" id="UP001529510">
    <property type="component" value="Unassembled WGS sequence"/>
</dbReference>
<feature type="non-terminal residue" evidence="2">
    <location>
        <position position="152"/>
    </location>
</feature>
<feature type="region of interest" description="Disordered" evidence="1">
    <location>
        <begin position="78"/>
        <end position="152"/>
    </location>
</feature>
<keyword evidence="3" id="KW-1185">Reference proteome</keyword>
<evidence type="ECO:0000313" key="2">
    <source>
        <dbReference type="EMBL" id="KAL0201482.1"/>
    </source>
</evidence>
<comment type="caution">
    <text evidence="2">The sequence shown here is derived from an EMBL/GenBank/DDBJ whole genome shotgun (WGS) entry which is preliminary data.</text>
</comment>
<accession>A0ABD0RSH5</accession>
<name>A0ABD0RSH5_CIRMR</name>
<sequence length="152" mass="16249">MQNGSMKLEPLSASLVRSITAVTAQASVATVTSASPSMTADVRMGISVAPPTTQASPNQAVSAQLPSYERGVRYFSLTESGEKPTPDVHPANRRTARAGRLGAPQCDFPFAHTCAQTHTPSRQGRRRAERPAGEGERELPLARRPSAGKRKR</sequence>
<gene>
    <name evidence="2" type="ORF">M9458_004669</name>
</gene>
<evidence type="ECO:0000313" key="3">
    <source>
        <dbReference type="Proteomes" id="UP001529510"/>
    </source>
</evidence>
<evidence type="ECO:0000256" key="1">
    <source>
        <dbReference type="SAM" id="MobiDB-lite"/>
    </source>
</evidence>
<dbReference type="AlphaFoldDB" id="A0ABD0RSH5"/>
<protein>
    <submittedName>
        <fullName evidence="2">Uncharacterized protein</fullName>
    </submittedName>
</protein>
<proteinExistence type="predicted"/>
<reference evidence="2 3" key="1">
    <citation type="submission" date="2024-05" db="EMBL/GenBank/DDBJ databases">
        <title>Genome sequencing and assembly of Indian major carp, Cirrhinus mrigala (Hamilton, 1822).</title>
        <authorList>
            <person name="Mohindra V."/>
            <person name="Chowdhury L.M."/>
            <person name="Lal K."/>
            <person name="Jena J.K."/>
        </authorList>
    </citation>
    <scope>NUCLEOTIDE SEQUENCE [LARGE SCALE GENOMIC DNA]</scope>
    <source>
        <strain evidence="2">CM1030</strain>
        <tissue evidence="2">Blood</tissue>
    </source>
</reference>